<sequence>MTPNDMVPRDITRTLPFWLIFAASALGAMTNAASTPIIPLYVAEILGGGVTLSGVVISLAALASIAAMPIAGSYADRKGYRRIALIGGGMAIVALVLLAVVPTLWSAVTSRLLFGLGNSAAMTLVMAWLVAIAPPRQRGKALSIYGLSVWLGVAAGPQLGSAVNQSFGPLAVFGVCAVLELITFILIASLPSPIGSAAARAPRGERPRLTGRALMAAFGAVWVPGVAAAAAWCGEGLMLGFLIVHLTGRGVPEYGVFGAASVFAVFAVSVIAARLVLAGMPDRIGPLRSTGISLTSLSAGMATLALAGDFWVAAVGAVLIGIGFSPLYPSLTMLATRGLHDDNRALGLGLFSSFTSVGYAGGALIGGVVIAMFSSMWAFLLVAGLQLVALAVVTIFTHDDHPRSGRGDEPRDPAA</sequence>
<evidence type="ECO:0000313" key="8">
    <source>
        <dbReference type="Proteomes" id="UP000325827"/>
    </source>
</evidence>
<dbReference type="Gene3D" id="1.20.1250.20">
    <property type="entry name" value="MFS general substrate transporter like domains"/>
    <property type="match status" value="1"/>
</dbReference>
<keyword evidence="3 5" id="KW-1133">Transmembrane helix</keyword>
<keyword evidence="2 5" id="KW-0812">Transmembrane</keyword>
<evidence type="ECO:0000313" key="7">
    <source>
        <dbReference type="EMBL" id="KAA9108027.1"/>
    </source>
</evidence>
<comment type="subcellular location">
    <subcellularLocation>
        <location evidence="1">Cell membrane</location>
        <topology evidence="1">Multi-pass membrane protein</topology>
    </subcellularLocation>
</comment>
<dbReference type="PANTHER" id="PTHR23531:SF1">
    <property type="entry name" value="QUINOLENE RESISTANCE PROTEIN NORA"/>
    <property type="match status" value="1"/>
</dbReference>
<dbReference type="GO" id="GO:0005886">
    <property type="term" value="C:plasma membrane"/>
    <property type="evidence" value="ECO:0007669"/>
    <property type="project" value="UniProtKB-SubCell"/>
</dbReference>
<evidence type="ECO:0000256" key="5">
    <source>
        <dbReference type="SAM" id="Phobius"/>
    </source>
</evidence>
<name>A0A5J5J104_9MICO</name>
<keyword evidence="8" id="KW-1185">Reference proteome</keyword>
<evidence type="ECO:0000256" key="4">
    <source>
        <dbReference type="ARBA" id="ARBA00023136"/>
    </source>
</evidence>
<dbReference type="InterPro" id="IPR052714">
    <property type="entry name" value="MFS_Exporter"/>
</dbReference>
<dbReference type="OrthoDB" id="3461193at2"/>
<evidence type="ECO:0000256" key="1">
    <source>
        <dbReference type="ARBA" id="ARBA00004651"/>
    </source>
</evidence>
<feature type="transmembrane region" description="Helical" evidence="5">
    <location>
        <begin position="213"/>
        <end position="244"/>
    </location>
</feature>
<reference evidence="8" key="1">
    <citation type="submission" date="2019-09" db="EMBL/GenBank/DDBJ databases">
        <title>Mumia zhuanghuii sp. nov. isolated from the intestinal contents of plateau pika (Ochotona curzoniae) in the Qinghai-Tibet plateau of China.</title>
        <authorList>
            <person name="Tian Z."/>
        </authorList>
    </citation>
    <scope>NUCLEOTIDE SEQUENCE [LARGE SCALE GENOMIC DNA]</scope>
    <source>
        <strain evidence="8">JCM 30598</strain>
    </source>
</reference>
<feature type="transmembrane region" description="Helical" evidence="5">
    <location>
        <begin position="111"/>
        <end position="130"/>
    </location>
</feature>
<evidence type="ECO:0000256" key="3">
    <source>
        <dbReference type="ARBA" id="ARBA00022989"/>
    </source>
</evidence>
<feature type="transmembrane region" description="Helical" evidence="5">
    <location>
        <begin position="289"/>
        <end position="307"/>
    </location>
</feature>
<accession>A0A5J5J104</accession>
<feature type="transmembrane region" description="Helical" evidence="5">
    <location>
        <begin position="83"/>
        <end position="105"/>
    </location>
</feature>
<dbReference type="Proteomes" id="UP000325827">
    <property type="component" value="Unassembled WGS sequence"/>
</dbReference>
<dbReference type="InterPro" id="IPR036259">
    <property type="entry name" value="MFS_trans_sf"/>
</dbReference>
<feature type="transmembrane region" description="Helical" evidence="5">
    <location>
        <begin position="256"/>
        <end position="277"/>
    </location>
</feature>
<dbReference type="InterPro" id="IPR011701">
    <property type="entry name" value="MFS"/>
</dbReference>
<feature type="transmembrane region" description="Helical" evidence="5">
    <location>
        <begin position="50"/>
        <end position="71"/>
    </location>
</feature>
<organism evidence="7 8">
    <name type="scientific">Microbacterium rhizomatis</name>
    <dbReference type="NCBI Taxonomy" id="1631477"/>
    <lineage>
        <taxon>Bacteria</taxon>
        <taxon>Bacillati</taxon>
        <taxon>Actinomycetota</taxon>
        <taxon>Actinomycetes</taxon>
        <taxon>Micrococcales</taxon>
        <taxon>Microbacteriaceae</taxon>
        <taxon>Microbacterium</taxon>
    </lineage>
</organism>
<dbReference type="PANTHER" id="PTHR23531">
    <property type="entry name" value="QUINOLENE RESISTANCE PROTEIN NORA"/>
    <property type="match status" value="1"/>
</dbReference>
<proteinExistence type="predicted"/>
<dbReference type="EMBL" id="VYSA01000002">
    <property type="protein sequence ID" value="KAA9108027.1"/>
    <property type="molecule type" value="Genomic_DNA"/>
</dbReference>
<dbReference type="Pfam" id="PF07690">
    <property type="entry name" value="MFS_1"/>
    <property type="match status" value="1"/>
</dbReference>
<dbReference type="PROSITE" id="PS50850">
    <property type="entry name" value="MFS"/>
    <property type="match status" value="1"/>
</dbReference>
<comment type="caution">
    <text evidence="7">The sequence shown here is derived from an EMBL/GenBank/DDBJ whole genome shotgun (WGS) entry which is preliminary data.</text>
</comment>
<evidence type="ECO:0000259" key="6">
    <source>
        <dbReference type="PROSITE" id="PS50850"/>
    </source>
</evidence>
<dbReference type="AlphaFoldDB" id="A0A5J5J104"/>
<feature type="transmembrane region" description="Helical" evidence="5">
    <location>
        <begin position="313"/>
        <end position="334"/>
    </location>
</feature>
<keyword evidence="4 5" id="KW-0472">Membrane</keyword>
<dbReference type="RefSeq" id="WP_150449058.1">
    <property type="nucleotide sequence ID" value="NZ_VYSA01000002.1"/>
</dbReference>
<feature type="transmembrane region" description="Helical" evidence="5">
    <location>
        <begin position="171"/>
        <end position="192"/>
    </location>
</feature>
<protein>
    <submittedName>
        <fullName evidence="7">MFS transporter</fullName>
    </submittedName>
</protein>
<feature type="transmembrane region" description="Helical" evidence="5">
    <location>
        <begin position="376"/>
        <end position="396"/>
    </location>
</feature>
<gene>
    <name evidence="7" type="ORF">F6B43_11460</name>
</gene>
<feature type="transmembrane region" description="Helical" evidence="5">
    <location>
        <begin position="142"/>
        <end position="159"/>
    </location>
</feature>
<feature type="transmembrane region" description="Helical" evidence="5">
    <location>
        <begin position="346"/>
        <end position="370"/>
    </location>
</feature>
<evidence type="ECO:0000256" key="2">
    <source>
        <dbReference type="ARBA" id="ARBA00022692"/>
    </source>
</evidence>
<dbReference type="GO" id="GO:0022857">
    <property type="term" value="F:transmembrane transporter activity"/>
    <property type="evidence" value="ECO:0007669"/>
    <property type="project" value="InterPro"/>
</dbReference>
<dbReference type="SUPFAM" id="SSF103473">
    <property type="entry name" value="MFS general substrate transporter"/>
    <property type="match status" value="1"/>
</dbReference>
<dbReference type="InterPro" id="IPR020846">
    <property type="entry name" value="MFS_dom"/>
</dbReference>
<feature type="domain" description="Major facilitator superfamily (MFS) profile" evidence="6">
    <location>
        <begin position="16"/>
        <end position="401"/>
    </location>
</feature>